<organism evidence="2 3">
    <name type="scientific">Multifurca ochricompacta</name>
    <dbReference type="NCBI Taxonomy" id="376703"/>
    <lineage>
        <taxon>Eukaryota</taxon>
        <taxon>Fungi</taxon>
        <taxon>Dikarya</taxon>
        <taxon>Basidiomycota</taxon>
        <taxon>Agaricomycotina</taxon>
        <taxon>Agaricomycetes</taxon>
        <taxon>Russulales</taxon>
        <taxon>Russulaceae</taxon>
        <taxon>Multifurca</taxon>
    </lineage>
</organism>
<dbReference type="InterPro" id="IPR019180">
    <property type="entry name" value="Oxidoreductase-like_N"/>
</dbReference>
<dbReference type="Proteomes" id="UP001203297">
    <property type="component" value="Unassembled WGS sequence"/>
</dbReference>
<feature type="domain" description="Oxidoreductase-like" evidence="1">
    <location>
        <begin position="93"/>
        <end position="139"/>
    </location>
</feature>
<reference evidence="2" key="1">
    <citation type="journal article" date="2022" name="New Phytol.">
        <title>Evolutionary transition to the ectomycorrhizal habit in the genomes of a hyperdiverse lineage of mushroom-forming fungi.</title>
        <authorList>
            <person name="Looney B."/>
            <person name="Miyauchi S."/>
            <person name="Morin E."/>
            <person name="Drula E."/>
            <person name="Courty P.E."/>
            <person name="Kohler A."/>
            <person name="Kuo A."/>
            <person name="LaButti K."/>
            <person name="Pangilinan J."/>
            <person name="Lipzen A."/>
            <person name="Riley R."/>
            <person name="Andreopoulos W."/>
            <person name="He G."/>
            <person name="Johnson J."/>
            <person name="Nolan M."/>
            <person name="Tritt A."/>
            <person name="Barry K.W."/>
            <person name="Grigoriev I.V."/>
            <person name="Nagy L.G."/>
            <person name="Hibbett D."/>
            <person name="Henrissat B."/>
            <person name="Matheny P.B."/>
            <person name="Labbe J."/>
            <person name="Martin F.M."/>
        </authorList>
    </citation>
    <scope>NUCLEOTIDE SEQUENCE</scope>
    <source>
        <strain evidence="2">BPL690</strain>
    </source>
</reference>
<evidence type="ECO:0000313" key="3">
    <source>
        <dbReference type="Proteomes" id="UP001203297"/>
    </source>
</evidence>
<dbReference type="PANTHER" id="PTHR21193">
    <property type="entry name" value="OXIDOREDUCTASE-LIKE DOMAIN-CONTAINING PROTEIN 1"/>
    <property type="match status" value="1"/>
</dbReference>
<dbReference type="PANTHER" id="PTHR21193:SF3">
    <property type="entry name" value="OXIDOREDUCTASE-LIKE DOMAIN-CONTAINING PROTEIN 1"/>
    <property type="match status" value="1"/>
</dbReference>
<dbReference type="GO" id="GO:0005739">
    <property type="term" value="C:mitochondrion"/>
    <property type="evidence" value="ECO:0007669"/>
    <property type="project" value="TreeGrafter"/>
</dbReference>
<dbReference type="AlphaFoldDB" id="A0AAD4M8C3"/>
<comment type="caution">
    <text evidence="2">The sequence shown here is derived from an EMBL/GenBank/DDBJ whole genome shotgun (WGS) entry which is preliminary data.</text>
</comment>
<keyword evidence="3" id="KW-1185">Reference proteome</keyword>
<gene>
    <name evidence="2" type="ORF">B0F90DRAFT_1703582</name>
</gene>
<proteinExistence type="predicted"/>
<evidence type="ECO:0000259" key="1">
    <source>
        <dbReference type="Pfam" id="PF09791"/>
    </source>
</evidence>
<evidence type="ECO:0000313" key="2">
    <source>
        <dbReference type="EMBL" id="KAI0305335.1"/>
    </source>
</evidence>
<protein>
    <recommendedName>
        <fullName evidence="1">Oxidoreductase-like domain-containing protein</fullName>
    </recommendedName>
</protein>
<dbReference type="EMBL" id="WTXG01000006">
    <property type="protein sequence ID" value="KAI0305335.1"/>
    <property type="molecule type" value="Genomic_DNA"/>
</dbReference>
<dbReference type="InterPro" id="IPR039251">
    <property type="entry name" value="OXLD1"/>
</dbReference>
<dbReference type="Pfam" id="PF09791">
    <property type="entry name" value="Oxidored-like"/>
    <property type="match status" value="1"/>
</dbReference>
<sequence>MRAHKLIASSSLLEYASCIKSSRKYHTTPPSTVELYMHSSHGGRNLSERFLRLEKMLLAKHNLSQPVAGSPRIPKSPGQIPLSTPPQQSIVTTFKGFVIPEAPKPPGPDECCMSGCVVCVHDSYQESLDTYNLSVASVRASLTAMKIPVGQWPKSIRPNLERGTPLPTPNISLSAFEDMERSLKARREASAQS</sequence>
<accession>A0AAD4M8C3</accession>
<name>A0AAD4M8C3_9AGAM</name>